<evidence type="ECO:0000256" key="2">
    <source>
        <dbReference type="ARBA" id="ARBA00009012"/>
    </source>
</evidence>
<name>D5HA35_SALRM</name>
<dbReference type="InterPro" id="IPR002794">
    <property type="entry name" value="DUF92_TMEM19"/>
</dbReference>
<comment type="similarity">
    <text evidence="2">Belongs to the TMEM19 family.</text>
</comment>
<dbReference type="HOGENOM" id="CLU_042633_0_0_10"/>
<evidence type="ECO:0008006" key="9">
    <source>
        <dbReference type="Google" id="ProtNLM"/>
    </source>
</evidence>
<accession>D5HA35</accession>
<evidence type="ECO:0000256" key="1">
    <source>
        <dbReference type="ARBA" id="ARBA00004141"/>
    </source>
</evidence>
<keyword evidence="5 6" id="KW-0472">Membrane</keyword>
<sequence length="515" mass="51108">MPGRFCFGAVSLSNSESSVRMPGLPLSGTESLMVLGALVGLGGLVGLGESLRAWGLRASTTRRLVHTGVGLFVAATPVLFGRPLPVYLLAGVFTVANATARARHWWPGIHAARPGSWGTVALPVSVIAALGMTWSIAPDRLFAFQGAYLVLALADPAASWVGERSTRSGTAPLNATVRGSLTFAGVAFGLSVLVLGGGTSWGLGAVVGAATGAALVATPVEAVSARGWDNFFVPVALVLVWVPLQEETLRIGALGGALLVGILFGGLAHGADALDLRGAAVGGLFAASLVGLGGTAWVVPGVVFFGLSSALTYVQDDRHAAAAAGAPRRTEAQVLANGGVAWAALARSAVVPSGGAVLAGGYAVFVGALAAAAADTWATEVGTRFSTAPWSLRTGRRVAAGTSGAVSVTGTVAAMLGAASVAGAAVLTNGPVTGDVRGDVALLVGAGLLGMAADSLVGAFLQAQYRADSGEWRETPPAQGAAPVRGWAPMGNNAVNFVGTTVGGGIALAGVLLVG</sequence>
<evidence type="ECO:0000313" key="7">
    <source>
        <dbReference type="EMBL" id="CBH24890.1"/>
    </source>
</evidence>
<dbReference type="EMBL" id="FP565814">
    <property type="protein sequence ID" value="CBH24890.1"/>
    <property type="molecule type" value="Genomic_DNA"/>
</dbReference>
<feature type="transmembrane region" description="Helical" evidence="6">
    <location>
        <begin position="398"/>
        <end position="428"/>
    </location>
</feature>
<dbReference type="PANTHER" id="PTHR13353">
    <property type="entry name" value="TRANSMEMBRANE PROTEIN 19"/>
    <property type="match status" value="1"/>
</dbReference>
<feature type="transmembrane region" description="Helical" evidence="6">
    <location>
        <begin position="356"/>
        <end position="377"/>
    </location>
</feature>
<dbReference type="GO" id="GO:0016020">
    <property type="term" value="C:membrane"/>
    <property type="evidence" value="ECO:0007669"/>
    <property type="project" value="UniProtKB-SubCell"/>
</dbReference>
<dbReference type="Proteomes" id="UP000000933">
    <property type="component" value="Chromosome"/>
</dbReference>
<feature type="transmembrane region" description="Helical" evidence="6">
    <location>
        <begin position="440"/>
        <end position="461"/>
    </location>
</feature>
<feature type="transmembrane region" description="Helical" evidence="6">
    <location>
        <begin position="115"/>
        <end position="136"/>
    </location>
</feature>
<feature type="transmembrane region" description="Helical" evidence="6">
    <location>
        <begin position="280"/>
        <end position="307"/>
    </location>
</feature>
<dbReference type="PANTHER" id="PTHR13353:SF5">
    <property type="entry name" value="TRANSMEMBRANE PROTEIN 19"/>
    <property type="match status" value="1"/>
</dbReference>
<dbReference type="Pfam" id="PF01940">
    <property type="entry name" value="DUF92"/>
    <property type="match status" value="1"/>
</dbReference>
<evidence type="ECO:0000256" key="6">
    <source>
        <dbReference type="SAM" id="Phobius"/>
    </source>
</evidence>
<reference evidence="8" key="2">
    <citation type="submission" date="2010-04" db="EMBL/GenBank/DDBJ databases">
        <title>Genome sequence of Salinibacter ruber M8.</title>
        <authorList>
            <consortium name="Genoscope"/>
        </authorList>
    </citation>
    <scope>NUCLEOTIDE SEQUENCE [LARGE SCALE GENOMIC DNA]</scope>
    <source>
        <strain evidence="8">M8</strain>
    </source>
</reference>
<comment type="subcellular location">
    <subcellularLocation>
        <location evidence="1">Membrane</location>
        <topology evidence="1">Multi-pass membrane protein</topology>
    </subcellularLocation>
</comment>
<dbReference type="AlphaFoldDB" id="D5HA35"/>
<feature type="transmembrane region" description="Helical" evidence="6">
    <location>
        <begin position="63"/>
        <end position="80"/>
    </location>
</feature>
<feature type="transmembrane region" description="Helical" evidence="6">
    <location>
        <begin position="227"/>
        <end position="244"/>
    </location>
</feature>
<feature type="transmembrane region" description="Helical" evidence="6">
    <location>
        <begin position="494"/>
        <end position="514"/>
    </location>
</feature>
<proteinExistence type="inferred from homology"/>
<keyword evidence="3 6" id="KW-0812">Transmembrane</keyword>
<organism evidence="7 8">
    <name type="scientific">Salinibacter ruber (strain M8)</name>
    <dbReference type="NCBI Taxonomy" id="761659"/>
    <lineage>
        <taxon>Bacteria</taxon>
        <taxon>Pseudomonadati</taxon>
        <taxon>Rhodothermota</taxon>
        <taxon>Rhodothermia</taxon>
        <taxon>Rhodothermales</taxon>
        <taxon>Salinibacteraceae</taxon>
        <taxon>Salinibacter</taxon>
    </lineage>
</organism>
<evidence type="ECO:0000256" key="5">
    <source>
        <dbReference type="ARBA" id="ARBA00023136"/>
    </source>
</evidence>
<evidence type="ECO:0000256" key="4">
    <source>
        <dbReference type="ARBA" id="ARBA00022989"/>
    </source>
</evidence>
<evidence type="ECO:0000313" key="8">
    <source>
        <dbReference type="Proteomes" id="UP000000933"/>
    </source>
</evidence>
<evidence type="ECO:0000256" key="3">
    <source>
        <dbReference type="ARBA" id="ARBA00022692"/>
    </source>
</evidence>
<protein>
    <recommendedName>
        <fullName evidence="9">DUF92 domain-containing protein</fullName>
    </recommendedName>
</protein>
<feature type="transmembrane region" description="Helical" evidence="6">
    <location>
        <begin position="33"/>
        <end position="51"/>
    </location>
</feature>
<keyword evidence="4 6" id="KW-1133">Transmembrane helix</keyword>
<reference evidence="7 8" key="1">
    <citation type="journal article" date="2010" name="ISME J.">
        <title>Fine-scale evolution: genomic, phenotypic and ecological differentiation in two coexisting Salinibacter ruber strains.</title>
        <authorList>
            <person name="Pena A."/>
            <person name="Teeling H."/>
            <person name="Huerta-Cepas J."/>
            <person name="Santos F."/>
            <person name="Yarza P."/>
            <person name="Brito-Echeverria J."/>
            <person name="Lucio M."/>
            <person name="Schmitt-Kopplin P."/>
            <person name="Meseguer I."/>
            <person name="Schenowitz C."/>
            <person name="Dossat C."/>
            <person name="Barbe V."/>
            <person name="Dopazo J."/>
            <person name="Rossello-Mora R."/>
            <person name="Schuler M."/>
            <person name="Glockner F.O."/>
            <person name="Amann R."/>
            <person name="Gabaldon T."/>
            <person name="Anton J."/>
        </authorList>
    </citation>
    <scope>NUCLEOTIDE SEQUENCE [LARGE SCALE GENOMIC DNA]</scope>
    <source>
        <strain evidence="7 8">M8</strain>
    </source>
</reference>
<dbReference type="KEGG" id="srm:SRM_01969"/>
<gene>
    <name evidence="7" type="ordered locus">SRM_01969</name>
</gene>
<feature type="transmembrane region" description="Helical" evidence="6">
    <location>
        <begin position="250"/>
        <end position="268"/>
    </location>
</feature>